<protein>
    <submittedName>
        <fullName evidence="1">Uncharacterized protein</fullName>
    </submittedName>
</protein>
<reference evidence="1" key="1">
    <citation type="submission" date="2023-04" db="EMBL/GenBank/DDBJ databases">
        <title>Draft Genome sequencing of Naganishia species isolated from polar environments using Oxford Nanopore Technology.</title>
        <authorList>
            <person name="Leo P."/>
            <person name="Venkateswaran K."/>
        </authorList>
    </citation>
    <scope>NUCLEOTIDE SEQUENCE</scope>
    <source>
        <strain evidence="1">MNA-CCFEE 5262</strain>
    </source>
</reference>
<dbReference type="Proteomes" id="UP001230649">
    <property type="component" value="Unassembled WGS sequence"/>
</dbReference>
<gene>
    <name evidence="1" type="ORF">QFC20_004818</name>
</gene>
<evidence type="ECO:0000313" key="1">
    <source>
        <dbReference type="EMBL" id="KAJ9103010.1"/>
    </source>
</evidence>
<name>A0ACC2VV69_9TREE</name>
<sequence length="79" mass="8149">MGGSSLSNPGDSVLDPLTTTIGKVLKVIDDGMDSLTGTGIEESLKNTMSLVGPFFQSVHSWLSGPEPGLKGAWNSAKGE</sequence>
<dbReference type="EMBL" id="JASBWS010000060">
    <property type="protein sequence ID" value="KAJ9103010.1"/>
    <property type="molecule type" value="Genomic_DNA"/>
</dbReference>
<keyword evidence="2" id="KW-1185">Reference proteome</keyword>
<organism evidence="1 2">
    <name type="scientific">Naganishia adeliensis</name>
    <dbReference type="NCBI Taxonomy" id="92952"/>
    <lineage>
        <taxon>Eukaryota</taxon>
        <taxon>Fungi</taxon>
        <taxon>Dikarya</taxon>
        <taxon>Basidiomycota</taxon>
        <taxon>Agaricomycotina</taxon>
        <taxon>Tremellomycetes</taxon>
        <taxon>Filobasidiales</taxon>
        <taxon>Filobasidiaceae</taxon>
        <taxon>Naganishia</taxon>
    </lineage>
</organism>
<proteinExistence type="predicted"/>
<accession>A0ACC2VV69</accession>
<evidence type="ECO:0000313" key="2">
    <source>
        <dbReference type="Proteomes" id="UP001230649"/>
    </source>
</evidence>
<comment type="caution">
    <text evidence="1">The sequence shown here is derived from an EMBL/GenBank/DDBJ whole genome shotgun (WGS) entry which is preliminary data.</text>
</comment>